<accession>A0A329R0N1</accession>
<dbReference type="AlphaFoldDB" id="A0A329R0N1"/>
<dbReference type="PANTHER" id="PTHR38479">
    <property type="entry name" value="LMO0824 PROTEIN"/>
    <property type="match status" value="1"/>
</dbReference>
<protein>
    <submittedName>
        <fullName evidence="1">Winged helix DNA-binding domain-containing protein</fullName>
    </submittedName>
</protein>
<dbReference type="Pfam" id="PF06224">
    <property type="entry name" value="AlkZ-like"/>
    <property type="match status" value="1"/>
</dbReference>
<dbReference type="PANTHER" id="PTHR38479:SF2">
    <property type="entry name" value="WINGED HELIX DNA-BINDING DOMAIN-CONTAINING PROTEIN"/>
    <property type="match status" value="1"/>
</dbReference>
<dbReference type="GO" id="GO:0003677">
    <property type="term" value="F:DNA binding"/>
    <property type="evidence" value="ECO:0007669"/>
    <property type="project" value="UniProtKB-KW"/>
</dbReference>
<dbReference type="RefSeq" id="WP_112257043.1">
    <property type="nucleotide sequence ID" value="NZ_QMIG01000002.1"/>
</dbReference>
<gene>
    <name evidence="1" type="ORF">DPM12_04475</name>
</gene>
<dbReference type="OrthoDB" id="9148135at2"/>
<keyword evidence="1" id="KW-0238">DNA-binding</keyword>
<proteinExistence type="predicted"/>
<dbReference type="EMBL" id="QMIG01000002">
    <property type="protein sequence ID" value="RAW18087.1"/>
    <property type="molecule type" value="Genomic_DNA"/>
</dbReference>
<name>A0A329R0N1_9ACTN</name>
<organism evidence="1 2">
    <name type="scientific">Phytoactinopolyspora halophila</name>
    <dbReference type="NCBI Taxonomy" id="1981511"/>
    <lineage>
        <taxon>Bacteria</taxon>
        <taxon>Bacillati</taxon>
        <taxon>Actinomycetota</taxon>
        <taxon>Actinomycetes</taxon>
        <taxon>Jiangellales</taxon>
        <taxon>Jiangellaceae</taxon>
        <taxon>Phytoactinopolyspora</taxon>
    </lineage>
</organism>
<comment type="caution">
    <text evidence="1">The sequence shown here is derived from an EMBL/GenBank/DDBJ whole genome shotgun (WGS) entry which is preliminary data.</text>
</comment>
<evidence type="ECO:0000313" key="2">
    <source>
        <dbReference type="Proteomes" id="UP000250462"/>
    </source>
</evidence>
<keyword evidence="2" id="KW-1185">Reference proteome</keyword>
<evidence type="ECO:0000313" key="1">
    <source>
        <dbReference type="EMBL" id="RAW18087.1"/>
    </source>
</evidence>
<reference evidence="1 2" key="1">
    <citation type="submission" date="2018-06" db="EMBL/GenBank/DDBJ databases">
        <title>Phytoactinopolyspora halophila sp. nov., a novel halophilic actinomycete isolated from a saline soil in China.</title>
        <authorList>
            <person name="Tang S.-K."/>
        </authorList>
    </citation>
    <scope>NUCLEOTIDE SEQUENCE [LARGE SCALE GENOMIC DNA]</scope>
    <source>
        <strain evidence="1 2">YIM 96934</strain>
    </source>
</reference>
<dbReference type="InterPro" id="IPR009351">
    <property type="entry name" value="AlkZ-like"/>
</dbReference>
<sequence>MTARLTARNLNRTLLARQLLLDREQRPVADTVEHLVGLQAQNPTDPHYSLWSRLQDFDPGELNQLLLNRQVVRCWPMRRTVHLVTARDAKVLLPLTQPVALRTLRGNFRRRLEGLDLDEVAAFGRKLLEEQPRTRGDLIPHLTQRWPGYDRDALGYAATIPLPLVQPPPRGLWGQNGKAVLTPADTWLGDNLEPDPSPDTIVMRYLATYGPAGNADIRTWSGLTGVKEVTERLRPRLRTFRDNEGRELFDLPDAPLLDADEPTPVRFLPEFDNVFLSHADRSRIVGPDVGRVGAITADRTVRKLLIDGFVNAEWSLDSKGDETTLIVRPYRPLSPDEEADITSEGARLLTLVAPDGAHDITIHPPASPEV</sequence>
<dbReference type="Proteomes" id="UP000250462">
    <property type="component" value="Unassembled WGS sequence"/>
</dbReference>